<reference evidence="2 3" key="1">
    <citation type="submission" date="2014-01" db="EMBL/GenBank/DDBJ databases">
        <title>Actinotalea ferrariae CF5-4.</title>
        <authorList>
            <person name="Chen F."/>
            <person name="Li Y."/>
            <person name="Wang G."/>
        </authorList>
    </citation>
    <scope>NUCLEOTIDE SEQUENCE [LARGE SCALE GENOMIC DNA]</scope>
    <source>
        <strain evidence="2 3">CF5-4</strain>
    </source>
</reference>
<keyword evidence="3" id="KW-1185">Reference proteome</keyword>
<gene>
    <name evidence="2" type="ORF">N866_19135</name>
</gene>
<dbReference type="Proteomes" id="UP000019753">
    <property type="component" value="Unassembled WGS sequence"/>
</dbReference>
<proteinExistence type="predicted"/>
<evidence type="ECO:0000256" key="1">
    <source>
        <dbReference type="SAM" id="MobiDB-lite"/>
    </source>
</evidence>
<name>A0A021VR80_9CELL</name>
<comment type="caution">
    <text evidence="2">The sequence shown here is derived from an EMBL/GenBank/DDBJ whole genome shotgun (WGS) entry which is preliminary data.</text>
</comment>
<protein>
    <submittedName>
        <fullName evidence="2">Uncharacterized protein</fullName>
    </submittedName>
</protein>
<dbReference type="EMBL" id="AXCW01000078">
    <property type="protein sequence ID" value="EYR63646.1"/>
    <property type="molecule type" value="Genomic_DNA"/>
</dbReference>
<feature type="region of interest" description="Disordered" evidence="1">
    <location>
        <begin position="61"/>
        <end position="89"/>
    </location>
</feature>
<dbReference type="AlphaFoldDB" id="A0A021VR80"/>
<evidence type="ECO:0000313" key="3">
    <source>
        <dbReference type="Proteomes" id="UP000019753"/>
    </source>
</evidence>
<organism evidence="2 3">
    <name type="scientific">Actinotalea ferrariae CF5-4</name>
    <dbReference type="NCBI Taxonomy" id="948458"/>
    <lineage>
        <taxon>Bacteria</taxon>
        <taxon>Bacillati</taxon>
        <taxon>Actinomycetota</taxon>
        <taxon>Actinomycetes</taxon>
        <taxon>Micrococcales</taxon>
        <taxon>Cellulomonadaceae</taxon>
        <taxon>Actinotalea</taxon>
    </lineage>
</organism>
<feature type="compositionally biased region" description="Basic and acidic residues" evidence="1">
    <location>
        <begin position="78"/>
        <end position="89"/>
    </location>
</feature>
<accession>A0A021VR80</accession>
<sequence>MTYVCPVCGFPELMEPPRSASTGSGSYEICPACGFEFGVTDDDKGCTYESSRSRWIEAGMPWTSSPWHEPPPGWDPRYQIKDGDDQIIV</sequence>
<evidence type="ECO:0000313" key="2">
    <source>
        <dbReference type="EMBL" id="EYR63646.1"/>
    </source>
</evidence>